<gene>
    <name evidence="2" type="ORF">H0I39_10730</name>
</gene>
<name>A0A853INS6_9BURK</name>
<comment type="caution">
    <text evidence="2">The sequence shown here is derived from an EMBL/GenBank/DDBJ whole genome shotgun (WGS) entry which is preliminary data.</text>
</comment>
<protein>
    <submittedName>
        <fullName evidence="2">Uncharacterized protein</fullName>
    </submittedName>
</protein>
<keyword evidence="3" id="KW-1185">Reference proteome</keyword>
<accession>A0A853INS6</accession>
<dbReference type="AlphaFoldDB" id="A0A853INS6"/>
<dbReference type="PROSITE" id="PS51257">
    <property type="entry name" value="PROKAR_LIPOPROTEIN"/>
    <property type="match status" value="1"/>
</dbReference>
<evidence type="ECO:0000313" key="3">
    <source>
        <dbReference type="Proteomes" id="UP000589716"/>
    </source>
</evidence>
<dbReference type="Proteomes" id="UP000589716">
    <property type="component" value="Unassembled WGS sequence"/>
</dbReference>
<feature type="chain" id="PRO_5032475204" evidence="1">
    <location>
        <begin position="20"/>
        <end position="246"/>
    </location>
</feature>
<evidence type="ECO:0000313" key="2">
    <source>
        <dbReference type="EMBL" id="NZA02106.1"/>
    </source>
</evidence>
<evidence type="ECO:0000256" key="1">
    <source>
        <dbReference type="SAM" id="SignalP"/>
    </source>
</evidence>
<dbReference type="RefSeq" id="WP_180550470.1">
    <property type="nucleotide sequence ID" value="NZ_JACCKX010000001.1"/>
</dbReference>
<proteinExistence type="predicted"/>
<keyword evidence="1" id="KW-0732">Signal</keyword>
<dbReference type="EMBL" id="JACCKX010000001">
    <property type="protein sequence ID" value="NZA02106.1"/>
    <property type="molecule type" value="Genomic_DNA"/>
</dbReference>
<feature type="signal peptide" evidence="1">
    <location>
        <begin position="1"/>
        <end position="19"/>
    </location>
</feature>
<sequence length="246" mass="25369">MSKKLAVVALLCTVLTACGGSGDDDTPVPEPTPQASPEGFWVGHASTGTDVFVAVLEDGQSWGIYASGGYIVGALTGTTSFRGDQLSGSGRDFNLPARSVSDASYAGTFSARNQIDVRLSNGSTFTGRYDDSYDQPASLATLVGFFSGEGVTGTTFPQAYGVSIGVDGLITLPSTQGCGGAGWVLPRASGKNVYDVTITFQGSTCALGHGTTVRGIAVYDTAQRSLWALALNSAKSDGFIYVARKD</sequence>
<reference evidence="2 3" key="1">
    <citation type="submission" date="2020-07" db="EMBL/GenBank/DDBJ databases">
        <authorList>
            <person name="Maaloum M."/>
        </authorList>
    </citation>
    <scope>NUCLEOTIDE SEQUENCE [LARGE SCALE GENOMIC DNA]</scope>
    <source>
        <strain evidence="2 3">GCS-AN-3</strain>
    </source>
</reference>
<organism evidence="2 3">
    <name type="scientific">Ottowia beijingensis</name>
    <dbReference type="NCBI Taxonomy" id="1207057"/>
    <lineage>
        <taxon>Bacteria</taxon>
        <taxon>Pseudomonadati</taxon>
        <taxon>Pseudomonadota</taxon>
        <taxon>Betaproteobacteria</taxon>
        <taxon>Burkholderiales</taxon>
        <taxon>Comamonadaceae</taxon>
        <taxon>Ottowia</taxon>
    </lineage>
</organism>